<comment type="similarity">
    <text evidence="1">Belongs to the cornifelin family.</text>
</comment>
<sequence length="187" mass="20281">MSISSRHTKGSTYEMEGDDGDGASKIVLRGSFSTYASHQCLDEATNTSLGSGNFDNPSQDAGDAALVVTKQPDRKPSKVRAARAFATPFNDAHSDRAWSSGMCECSEGNRSLAGQVLCWPFYRYTLATRLGETPFMPLIPCAAFALRIKVRTMFGIKGSLIGDFMASLCCEPCVVCQMTREMDHIGL</sequence>
<evidence type="ECO:0000313" key="4">
    <source>
        <dbReference type="Proteomes" id="UP000271974"/>
    </source>
</evidence>
<dbReference type="STRING" id="188477.A0A3S1B5R0"/>
<dbReference type="Pfam" id="PF04749">
    <property type="entry name" value="PLAC8"/>
    <property type="match status" value="1"/>
</dbReference>
<evidence type="ECO:0000313" key="3">
    <source>
        <dbReference type="EMBL" id="RUS76718.1"/>
    </source>
</evidence>
<gene>
    <name evidence="3" type="ORF">EGW08_015521</name>
</gene>
<dbReference type="EMBL" id="RQTK01000641">
    <property type="protein sequence ID" value="RUS76718.1"/>
    <property type="molecule type" value="Genomic_DNA"/>
</dbReference>
<reference evidence="3 4" key="1">
    <citation type="submission" date="2019-01" db="EMBL/GenBank/DDBJ databases">
        <title>A draft genome assembly of the solar-powered sea slug Elysia chlorotica.</title>
        <authorList>
            <person name="Cai H."/>
            <person name="Li Q."/>
            <person name="Fang X."/>
            <person name="Li J."/>
            <person name="Curtis N.E."/>
            <person name="Altenburger A."/>
            <person name="Shibata T."/>
            <person name="Feng M."/>
            <person name="Maeda T."/>
            <person name="Schwartz J.A."/>
            <person name="Shigenobu S."/>
            <person name="Lundholm N."/>
            <person name="Nishiyama T."/>
            <person name="Yang H."/>
            <person name="Hasebe M."/>
            <person name="Li S."/>
            <person name="Pierce S.K."/>
            <person name="Wang J."/>
        </authorList>
    </citation>
    <scope>NUCLEOTIDE SEQUENCE [LARGE SCALE GENOMIC DNA]</scope>
    <source>
        <strain evidence="3">EC2010</strain>
        <tissue evidence="3">Whole organism of an adult</tissue>
    </source>
</reference>
<dbReference type="NCBIfam" id="TIGR01571">
    <property type="entry name" value="A_thal_Cys_rich"/>
    <property type="match status" value="1"/>
</dbReference>
<dbReference type="AlphaFoldDB" id="A0A3S1B5R0"/>
<evidence type="ECO:0000256" key="2">
    <source>
        <dbReference type="SAM" id="MobiDB-lite"/>
    </source>
</evidence>
<dbReference type="InterPro" id="IPR006461">
    <property type="entry name" value="PLAC_motif_containing"/>
</dbReference>
<dbReference type="Proteomes" id="UP000271974">
    <property type="component" value="Unassembled WGS sequence"/>
</dbReference>
<organism evidence="3 4">
    <name type="scientific">Elysia chlorotica</name>
    <name type="common">Eastern emerald elysia</name>
    <name type="synonym">Sea slug</name>
    <dbReference type="NCBI Taxonomy" id="188477"/>
    <lineage>
        <taxon>Eukaryota</taxon>
        <taxon>Metazoa</taxon>
        <taxon>Spiralia</taxon>
        <taxon>Lophotrochozoa</taxon>
        <taxon>Mollusca</taxon>
        <taxon>Gastropoda</taxon>
        <taxon>Heterobranchia</taxon>
        <taxon>Euthyneura</taxon>
        <taxon>Panpulmonata</taxon>
        <taxon>Sacoglossa</taxon>
        <taxon>Placobranchoidea</taxon>
        <taxon>Plakobranchidae</taxon>
        <taxon>Elysia</taxon>
    </lineage>
</organism>
<dbReference type="OrthoDB" id="1045822at2759"/>
<comment type="caution">
    <text evidence="3">The sequence shown here is derived from an EMBL/GenBank/DDBJ whole genome shotgun (WGS) entry which is preliminary data.</text>
</comment>
<evidence type="ECO:0000256" key="1">
    <source>
        <dbReference type="ARBA" id="ARBA00009024"/>
    </source>
</evidence>
<keyword evidence="4" id="KW-1185">Reference proteome</keyword>
<accession>A0A3S1B5R0</accession>
<proteinExistence type="inferred from homology"/>
<name>A0A3S1B5R0_ELYCH</name>
<protein>
    <submittedName>
        <fullName evidence="3">Uncharacterized protein</fullName>
    </submittedName>
</protein>
<feature type="region of interest" description="Disordered" evidence="2">
    <location>
        <begin position="1"/>
        <end position="20"/>
    </location>
</feature>
<dbReference type="PANTHER" id="PTHR15907">
    <property type="entry name" value="DUF614 FAMILY PROTEIN-RELATED"/>
    <property type="match status" value="1"/>
</dbReference>